<dbReference type="Proteomes" id="UP001371456">
    <property type="component" value="Unassembled WGS sequence"/>
</dbReference>
<gene>
    <name evidence="2" type="ORF">RDI58_006738</name>
</gene>
<feature type="transmembrane region" description="Helical" evidence="1">
    <location>
        <begin position="67"/>
        <end position="97"/>
    </location>
</feature>
<organism evidence="2 3">
    <name type="scientific">Solanum bulbocastanum</name>
    <name type="common">Wild potato</name>
    <dbReference type="NCBI Taxonomy" id="147425"/>
    <lineage>
        <taxon>Eukaryota</taxon>
        <taxon>Viridiplantae</taxon>
        <taxon>Streptophyta</taxon>
        <taxon>Embryophyta</taxon>
        <taxon>Tracheophyta</taxon>
        <taxon>Spermatophyta</taxon>
        <taxon>Magnoliopsida</taxon>
        <taxon>eudicotyledons</taxon>
        <taxon>Gunneridae</taxon>
        <taxon>Pentapetalae</taxon>
        <taxon>asterids</taxon>
        <taxon>lamiids</taxon>
        <taxon>Solanales</taxon>
        <taxon>Solanaceae</taxon>
        <taxon>Solanoideae</taxon>
        <taxon>Solaneae</taxon>
        <taxon>Solanum</taxon>
    </lineage>
</organism>
<keyword evidence="3" id="KW-1185">Reference proteome</keyword>
<evidence type="ECO:0008006" key="4">
    <source>
        <dbReference type="Google" id="ProtNLM"/>
    </source>
</evidence>
<sequence>MHSCCSRGQIHKCCMALELNCSSRRSFVMCVNGSVLRFTPKMYFQYHSISSSSFLSMGVDLRMNLSLFLTLFVSSILFLFIFHIIGFGILALLLAWWERGLRT</sequence>
<keyword evidence="1" id="KW-1133">Transmembrane helix</keyword>
<evidence type="ECO:0000313" key="2">
    <source>
        <dbReference type="EMBL" id="KAK6793285.1"/>
    </source>
</evidence>
<comment type="caution">
    <text evidence="2">The sequence shown here is derived from an EMBL/GenBank/DDBJ whole genome shotgun (WGS) entry which is preliminary data.</text>
</comment>
<proteinExistence type="predicted"/>
<evidence type="ECO:0000256" key="1">
    <source>
        <dbReference type="SAM" id="Phobius"/>
    </source>
</evidence>
<dbReference type="AlphaFoldDB" id="A0AAN8YHX1"/>
<protein>
    <recommendedName>
        <fullName evidence="4">Transmembrane protein</fullName>
    </recommendedName>
</protein>
<reference evidence="2 3" key="1">
    <citation type="submission" date="2024-02" db="EMBL/GenBank/DDBJ databases">
        <title>de novo genome assembly of Solanum bulbocastanum strain 11H21.</title>
        <authorList>
            <person name="Hosaka A.J."/>
        </authorList>
    </citation>
    <scope>NUCLEOTIDE SEQUENCE [LARGE SCALE GENOMIC DNA]</scope>
    <source>
        <tissue evidence="2">Young leaves</tissue>
    </source>
</reference>
<name>A0AAN8YHX1_SOLBU</name>
<dbReference type="EMBL" id="JBANQN010000003">
    <property type="protein sequence ID" value="KAK6793285.1"/>
    <property type="molecule type" value="Genomic_DNA"/>
</dbReference>
<keyword evidence="1" id="KW-0812">Transmembrane</keyword>
<keyword evidence="1" id="KW-0472">Membrane</keyword>
<evidence type="ECO:0000313" key="3">
    <source>
        <dbReference type="Proteomes" id="UP001371456"/>
    </source>
</evidence>
<accession>A0AAN8YHX1</accession>